<dbReference type="RefSeq" id="WP_007064258.1">
    <property type="nucleotide sequence ID" value="NZ_ACVI01000206.1"/>
</dbReference>
<dbReference type="Gene3D" id="2.40.50.1020">
    <property type="entry name" value="LytTr DNA-binding domain"/>
    <property type="match status" value="1"/>
</dbReference>
<accession>C6Q2V7</accession>
<protein>
    <recommendedName>
        <fullName evidence="1">Stage 0 sporulation protein A homolog</fullName>
    </recommendedName>
</protein>
<organism evidence="5 6">
    <name type="scientific">Clostridium carboxidivorans P7</name>
    <dbReference type="NCBI Taxonomy" id="536227"/>
    <lineage>
        <taxon>Bacteria</taxon>
        <taxon>Bacillati</taxon>
        <taxon>Bacillota</taxon>
        <taxon>Clostridia</taxon>
        <taxon>Eubacteriales</taxon>
        <taxon>Clostridiaceae</taxon>
        <taxon>Clostridium</taxon>
    </lineage>
</organism>
<evidence type="ECO:0000256" key="1">
    <source>
        <dbReference type="ARBA" id="ARBA00018672"/>
    </source>
</evidence>
<sequence>MFNILVLEDCEIQRRSLVKILLQTGLNLKIFESDNTADSLKICEDVDINLFFVDIALNESSGLDFALKLRNIEKYKLTWIIFLTTYMNYMIKAFKEVHCYDYILKPYDPEKIIEITNTILKNIHRECELNKEKSVAFNSKGIDIIIATSDIIFLEVNIKNCIIHTRIGKFEINRLALKKALEMIEEPFIIKSHRSFAININYITKIEKYSVTSWNVYFKDYDSCAIIGLKYKQIIKNALAKRVI</sequence>
<comment type="caution">
    <text evidence="5">The sequence shown here is derived from an EMBL/GenBank/DDBJ whole genome shotgun (WGS) entry which is preliminary data.</text>
</comment>
<evidence type="ECO:0000256" key="2">
    <source>
        <dbReference type="ARBA" id="ARBA00024867"/>
    </source>
</evidence>
<dbReference type="PANTHER" id="PTHR37299:SF1">
    <property type="entry name" value="STAGE 0 SPORULATION PROTEIN A HOMOLOG"/>
    <property type="match status" value="1"/>
</dbReference>
<evidence type="ECO:0000259" key="4">
    <source>
        <dbReference type="PROSITE" id="PS50110"/>
    </source>
</evidence>
<dbReference type="EMBL" id="ACVI01000206">
    <property type="protein sequence ID" value="EET84173.1"/>
    <property type="molecule type" value="Genomic_DNA"/>
</dbReference>
<reference evidence="5 6" key="1">
    <citation type="submission" date="2009-06" db="EMBL/GenBank/DDBJ databases">
        <title>The draft genome of Clostridium carboxidivorans P7.</title>
        <authorList>
            <consortium name="US DOE Joint Genome Institute (JGI-PGF)"/>
            <person name="Lucas S."/>
            <person name="Copeland A."/>
            <person name="Lapidus A."/>
            <person name="Glavina del Rio T."/>
            <person name="Tice H."/>
            <person name="Bruce D."/>
            <person name="Goodwin L."/>
            <person name="Pitluck S."/>
            <person name="Larimer F."/>
            <person name="Land M.L."/>
            <person name="Hauser L."/>
            <person name="Hemme C.L."/>
        </authorList>
    </citation>
    <scope>NUCLEOTIDE SEQUENCE [LARGE SCALE GENOMIC DNA]</scope>
    <source>
        <strain evidence="5 6">P7</strain>
    </source>
</reference>
<feature type="domain" description="Response regulatory" evidence="4">
    <location>
        <begin position="3"/>
        <end position="120"/>
    </location>
</feature>
<evidence type="ECO:0000313" key="5">
    <source>
        <dbReference type="EMBL" id="EET84173.1"/>
    </source>
</evidence>
<dbReference type="InterPro" id="IPR007492">
    <property type="entry name" value="LytTR_DNA-bd_dom"/>
</dbReference>
<dbReference type="SUPFAM" id="SSF52172">
    <property type="entry name" value="CheY-like"/>
    <property type="match status" value="1"/>
</dbReference>
<dbReference type="AlphaFoldDB" id="C6Q2V7"/>
<dbReference type="SMART" id="SM00850">
    <property type="entry name" value="LytTR"/>
    <property type="match status" value="1"/>
</dbReference>
<dbReference type="SMART" id="SM00448">
    <property type="entry name" value="REC"/>
    <property type="match status" value="1"/>
</dbReference>
<keyword evidence="6" id="KW-1185">Reference proteome</keyword>
<dbReference type="OrthoDB" id="9809318at2"/>
<dbReference type="PROSITE" id="PS50110">
    <property type="entry name" value="RESPONSE_REGULATORY"/>
    <property type="match status" value="1"/>
</dbReference>
<dbReference type="PANTHER" id="PTHR37299">
    <property type="entry name" value="TRANSCRIPTIONAL REGULATOR-RELATED"/>
    <property type="match status" value="1"/>
</dbReference>
<proteinExistence type="predicted"/>
<evidence type="ECO:0000256" key="3">
    <source>
        <dbReference type="PROSITE-ProRule" id="PRU00169"/>
    </source>
</evidence>
<comment type="function">
    <text evidence="2">May play the central regulatory role in sporulation. It may be an element of the effector pathway responsible for the activation of sporulation genes in response to nutritional stress. Spo0A may act in concert with spo0H (a sigma factor) to control the expression of some genes that are critical to the sporulation process.</text>
</comment>
<dbReference type="Pfam" id="PF00072">
    <property type="entry name" value="Response_reg"/>
    <property type="match status" value="1"/>
</dbReference>
<gene>
    <name evidence="5" type="ORF">CcarbDRAFT_5375</name>
</gene>
<dbReference type="Gene3D" id="3.40.50.2300">
    <property type="match status" value="1"/>
</dbReference>
<dbReference type="GO" id="GO:0000156">
    <property type="term" value="F:phosphorelay response regulator activity"/>
    <property type="evidence" value="ECO:0007669"/>
    <property type="project" value="InterPro"/>
</dbReference>
<dbReference type="InterPro" id="IPR011006">
    <property type="entry name" value="CheY-like_superfamily"/>
</dbReference>
<keyword evidence="3" id="KW-0597">Phosphoprotein</keyword>
<dbReference type="GO" id="GO:0003677">
    <property type="term" value="F:DNA binding"/>
    <property type="evidence" value="ECO:0007669"/>
    <property type="project" value="InterPro"/>
</dbReference>
<dbReference type="Proteomes" id="UP000004198">
    <property type="component" value="Unassembled WGS sequence"/>
</dbReference>
<dbReference type="KEGG" id="cck:Ccar_11860"/>
<feature type="modified residue" description="4-aspartylphosphate" evidence="3">
    <location>
        <position position="54"/>
    </location>
</feature>
<name>C6Q2V7_9CLOT</name>
<dbReference type="InterPro" id="IPR001789">
    <property type="entry name" value="Sig_transdc_resp-reg_receiver"/>
</dbReference>
<evidence type="ECO:0000313" key="6">
    <source>
        <dbReference type="Proteomes" id="UP000004198"/>
    </source>
</evidence>
<dbReference type="eggNOG" id="COG3279">
    <property type="taxonomic scope" value="Bacteria"/>
</dbReference>
<dbReference type="STRING" id="536227.Ccar_11860"/>
<dbReference type="PATRIC" id="fig|536227.13.peg.2486"/>
<dbReference type="Pfam" id="PF04397">
    <property type="entry name" value="LytTR"/>
    <property type="match status" value="1"/>
</dbReference>
<dbReference type="InterPro" id="IPR046947">
    <property type="entry name" value="LytR-like"/>
</dbReference>